<feature type="domain" description="ABC transporter" evidence="5">
    <location>
        <begin position="263"/>
        <end position="506"/>
    </location>
</feature>
<dbReference type="PANTHER" id="PTHR43790">
    <property type="entry name" value="CARBOHYDRATE TRANSPORT ATP-BINDING PROTEIN MG119-RELATED"/>
    <property type="match status" value="1"/>
</dbReference>
<organism evidence="6 7">
    <name type="scientific">Kibdelosporangium aridum</name>
    <dbReference type="NCBI Taxonomy" id="2030"/>
    <lineage>
        <taxon>Bacteria</taxon>
        <taxon>Bacillati</taxon>
        <taxon>Actinomycetota</taxon>
        <taxon>Actinomycetes</taxon>
        <taxon>Pseudonocardiales</taxon>
        <taxon>Pseudonocardiaceae</taxon>
        <taxon>Kibdelosporangium</taxon>
    </lineage>
</organism>
<accession>A0A1Y5WVH1</accession>
<dbReference type="InterPro" id="IPR003439">
    <property type="entry name" value="ABC_transporter-like_ATP-bd"/>
</dbReference>
<dbReference type="Proteomes" id="UP000192674">
    <property type="component" value="Unassembled WGS sequence"/>
</dbReference>
<feature type="domain" description="ABC transporter" evidence="5">
    <location>
        <begin position="16"/>
        <end position="249"/>
    </location>
</feature>
<dbReference type="PANTHER" id="PTHR43790:SF9">
    <property type="entry name" value="GALACTOFURANOSE TRANSPORTER ATP-BINDING PROTEIN YTFR"/>
    <property type="match status" value="1"/>
</dbReference>
<dbReference type="InterPro" id="IPR027417">
    <property type="entry name" value="P-loop_NTPase"/>
</dbReference>
<evidence type="ECO:0000256" key="2">
    <source>
        <dbReference type="ARBA" id="ARBA00022737"/>
    </source>
</evidence>
<dbReference type="Gene3D" id="3.40.50.300">
    <property type="entry name" value="P-loop containing nucleotide triphosphate hydrolases"/>
    <property type="match status" value="2"/>
</dbReference>
<protein>
    <submittedName>
        <fullName evidence="6">Simple sugar transport system ATP-binding protein</fullName>
    </submittedName>
</protein>
<dbReference type="EMBL" id="FWXV01000001">
    <property type="protein sequence ID" value="SMC53780.1"/>
    <property type="molecule type" value="Genomic_DNA"/>
</dbReference>
<keyword evidence="1" id="KW-0813">Transport</keyword>
<sequence length="507" mass="53956">MMSSVTQAAAGDQLAAAARNITKRYGRTVALNEVGIEIRDGESHALVGRNGAGKSTLVSVLTGLQAADSGEVTFYGKPSPALSDREGWRRNVACVYQRSTIMPALSVAENLFINRQGKTLISWSKLRKQSAELLEPFGVDVDVTKPAAELTVEQRQLVEIARALSVGAKFIILDEPTAQLDGPAIERLFERMRALQDSGITFMFISHHLEEIYEVCQTVTVFRDAKHILTAPVADLGRTELVDAMTGEPGGLSVPGAADRPSIGDKSTVALNLRDLSGDSFDSINIEVRKGEVIGLAGSASSGKHQLAETVYGLRKASSGVIEVDGRKLKPGSVLDALKNGIGCVPRDRHHQGLVLGLSIAENAAMTVMDKLGPAGTVPPKQLAQVGSKAIESYDIVTSGPDQPVSDLSGGNQQKVVMARALASDPKVLVLINPTAGVDVKSKESLLGVVDRVARTGAAVIVVSDEPDDMRVCDRVLVMFHGEVAHEFGRDWTEQDLVAAIEGVTEK</sequence>
<dbReference type="InterPro" id="IPR017871">
    <property type="entry name" value="ABC_transporter-like_CS"/>
</dbReference>
<proteinExistence type="predicted"/>
<dbReference type="CDD" id="cd03215">
    <property type="entry name" value="ABC_Carb_Monos_II"/>
    <property type="match status" value="1"/>
</dbReference>
<evidence type="ECO:0000256" key="3">
    <source>
        <dbReference type="ARBA" id="ARBA00022741"/>
    </source>
</evidence>
<keyword evidence="4 6" id="KW-0067">ATP-binding</keyword>
<dbReference type="PROSITE" id="PS50893">
    <property type="entry name" value="ABC_TRANSPORTER_2"/>
    <property type="match status" value="2"/>
</dbReference>
<dbReference type="SUPFAM" id="SSF52540">
    <property type="entry name" value="P-loop containing nucleoside triphosphate hydrolases"/>
    <property type="match status" value="2"/>
</dbReference>
<dbReference type="SMART" id="SM00382">
    <property type="entry name" value="AAA"/>
    <property type="match status" value="2"/>
</dbReference>
<evidence type="ECO:0000256" key="1">
    <source>
        <dbReference type="ARBA" id="ARBA00022448"/>
    </source>
</evidence>
<reference evidence="6 7" key="1">
    <citation type="submission" date="2017-04" db="EMBL/GenBank/DDBJ databases">
        <authorList>
            <person name="Afonso C.L."/>
            <person name="Miller P.J."/>
            <person name="Scott M.A."/>
            <person name="Spackman E."/>
            <person name="Goraichik I."/>
            <person name="Dimitrov K.M."/>
            <person name="Suarez D.L."/>
            <person name="Swayne D.E."/>
        </authorList>
    </citation>
    <scope>NUCLEOTIDE SEQUENCE [LARGE SCALE GENOMIC DNA]</scope>
    <source>
        <strain evidence="6 7">DSM 43828</strain>
    </source>
</reference>
<keyword evidence="2" id="KW-0677">Repeat</keyword>
<dbReference type="PROSITE" id="PS00211">
    <property type="entry name" value="ABC_TRANSPORTER_1"/>
    <property type="match status" value="1"/>
</dbReference>
<gene>
    <name evidence="6" type="ORF">SAMN05661093_00450</name>
</gene>
<keyword evidence="6" id="KW-0762">Sugar transport</keyword>
<name>A0A1Y5WVH1_KIBAR</name>
<dbReference type="InterPro" id="IPR050107">
    <property type="entry name" value="ABC_carbohydrate_import_ATPase"/>
</dbReference>
<evidence type="ECO:0000313" key="7">
    <source>
        <dbReference type="Proteomes" id="UP000192674"/>
    </source>
</evidence>
<dbReference type="AlphaFoldDB" id="A0A1Y5WVH1"/>
<dbReference type="Pfam" id="PF00005">
    <property type="entry name" value="ABC_tran"/>
    <property type="match status" value="2"/>
</dbReference>
<evidence type="ECO:0000256" key="4">
    <source>
        <dbReference type="ARBA" id="ARBA00022840"/>
    </source>
</evidence>
<dbReference type="InterPro" id="IPR003593">
    <property type="entry name" value="AAA+_ATPase"/>
</dbReference>
<keyword evidence="7" id="KW-1185">Reference proteome</keyword>
<keyword evidence="3" id="KW-0547">Nucleotide-binding</keyword>
<dbReference type="GO" id="GO:0005524">
    <property type="term" value="F:ATP binding"/>
    <property type="evidence" value="ECO:0007669"/>
    <property type="project" value="UniProtKB-KW"/>
</dbReference>
<dbReference type="GO" id="GO:0016887">
    <property type="term" value="F:ATP hydrolysis activity"/>
    <property type="evidence" value="ECO:0007669"/>
    <property type="project" value="InterPro"/>
</dbReference>
<evidence type="ECO:0000259" key="5">
    <source>
        <dbReference type="PROSITE" id="PS50893"/>
    </source>
</evidence>
<evidence type="ECO:0000313" key="6">
    <source>
        <dbReference type="EMBL" id="SMC53780.1"/>
    </source>
</evidence>
<dbReference type="CDD" id="cd03216">
    <property type="entry name" value="ABC_Carb_Monos_I"/>
    <property type="match status" value="1"/>
</dbReference>